<feature type="compositionally biased region" description="Basic and acidic residues" evidence="1">
    <location>
        <begin position="9"/>
        <end position="24"/>
    </location>
</feature>
<organism evidence="2 3">
    <name type="scientific">Desulfovibrio piger ATCC 29098</name>
    <dbReference type="NCBI Taxonomy" id="411464"/>
    <lineage>
        <taxon>Bacteria</taxon>
        <taxon>Pseudomonadati</taxon>
        <taxon>Thermodesulfobacteriota</taxon>
        <taxon>Desulfovibrionia</taxon>
        <taxon>Desulfovibrionales</taxon>
        <taxon>Desulfovibrionaceae</taxon>
        <taxon>Desulfovibrio</taxon>
    </lineage>
</organism>
<evidence type="ECO:0000313" key="3">
    <source>
        <dbReference type="Proteomes" id="UP000003676"/>
    </source>
</evidence>
<accession>B6WXG7</accession>
<gene>
    <name evidence="2" type="ORF">DESPIG_02793</name>
</gene>
<sequence length="47" mass="4854">MLAAGGRPDAGRARSAPGRERKETGAAPHCSTSPFALSAGMCQYFLT</sequence>
<dbReference type="AlphaFoldDB" id="B6WXG7"/>
<proteinExistence type="predicted"/>
<feature type="region of interest" description="Disordered" evidence="1">
    <location>
        <begin position="1"/>
        <end position="30"/>
    </location>
</feature>
<dbReference type="HOGENOM" id="CLU_3167281_0_0_7"/>
<name>B6WXG7_9BACT</name>
<dbReference type="EMBL" id="ABXU01000081">
    <property type="protein sequence ID" value="EEB32340.1"/>
    <property type="molecule type" value="Genomic_DNA"/>
</dbReference>
<reference evidence="2 3" key="1">
    <citation type="submission" date="2008-10" db="EMBL/GenBank/DDBJ databases">
        <title>Draft genome sequence of Desulvovibrio piger (ATCC 29098).</title>
        <authorList>
            <person name="Sudarsanam P."/>
            <person name="Ley R."/>
            <person name="Guruge J."/>
            <person name="Turnbaugh P.J."/>
            <person name="Mahowald M."/>
            <person name="Liep D."/>
            <person name="Gordon J."/>
        </authorList>
    </citation>
    <scope>NUCLEOTIDE SEQUENCE [LARGE SCALE GENOMIC DNA]</scope>
    <source>
        <strain evidence="2 3">ATCC 29098</strain>
    </source>
</reference>
<evidence type="ECO:0000313" key="2">
    <source>
        <dbReference type="EMBL" id="EEB32340.1"/>
    </source>
</evidence>
<evidence type="ECO:0000256" key="1">
    <source>
        <dbReference type="SAM" id="MobiDB-lite"/>
    </source>
</evidence>
<comment type="caution">
    <text evidence="2">The sequence shown here is derived from an EMBL/GenBank/DDBJ whole genome shotgun (WGS) entry which is preliminary data.</text>
</comment>
<protein>
    <submittedName>
        <fullName evidence="2">Uncharacterized protein</fullName>
    </submittedName>
</protein>
<dbReference type="Proteomes" id="UP000003676">
    <property type="component" value="Unassembled WGS sequence"/>
</dbReference>
<reference evidence="2 3" key="2">
    <citation type="submission" date="2008-10" db="EMBL/GenBank/DDBJ databases">
        <authorList>
            <person name="Fulton L."/>
            <person name="Clifton S."/>
            <person name="Fulton B."/>
            <person name="Xu J."/>
            <person name="Minx P."/>
            <person name="Pepin K.H."/>
            <person name="Johnson M."/>
            <person name="Bhonagiri V."/>
            <person name="Nash W.E."/>
            <person name="Mardis E.R."/>
            <person name="Wilson R.K."/>
        </authorList>
    </citation>
    <scope>NUCLEOTIDE SEQUENCE [LARGE SCALE GENOMIC DNA]</scope>
    <source>
        <strain evidence="2 3">ATCC 29098</strain>
    </source>
</reference>